<dbReference type="GO" id="GO:0005960">
    <property type="term" value="C:glycine cleavage complex"/>
    <property type="evidence" value="ECO:0007669"/>
    <property type="project" value="InterPro"/>
</dbReference>
<keyword evidence="3" id="KW-0032">Aminotransferase</keyword>
<dbReference type="GO" id="GO:0006546">
    <property type="term" value="P:glycine catabolic process"/>
    <property type="evidence" value="ECO:0007669"/>
    <property type="project" value="InterPro"/>
</dbReference>
<dbReference type="GO" id="GO:0008168">
    <property type="term" value="F:methyltransferase activity"/>
    <property type="evidence" value="ECO:0007669"/>
    <property type="project" value="UniProtKB-KW"/>
</dbReference>
<gene>
    <name evidence="9" type="ORF">MNBD_UNCLBAC01-1553</name>
</gene>
<dbReference type="Gene3D" id="2.40.30.110">
    <property type="entry name" value="Aminomethyltransferase beta-barrel domains"/>
    <property type="match status" value="1"/>
</dbReference>
<organism evidence="9">
    <name type="scientific">hydrothermal vent metagenome</name>
    <dbReference type="NCBI Taxonomy" id="652676"/>
    <lineage>
        <taxon>unclassified sequences</taxon>
        <taxon>metagenomes</taxon>
        <taxon>ecological metagenomes</taxon>
    </lineage>
</organism>
<dbReference type="PANTHER" id="PTHR43757:SF2">
    <property type="entry name" value="AMINOMETHYLTRANSFERASE, MITOCHONDRIAL"/>
    <property type="match status" value="1"/>
</dbReference>
<protein>
    <recommendedName>
        <fullName evidence="2">aminomethyltransferase</fullName>
        <ecNumber evidence="2">2.1.2.10</ecNumber>
    </recommendedName>
    <alternativeName>
        <fullName evidence="5">Glycine cleavage system T protein</fullName>
    </alternativeName>
</protein>
<dbReference type="InterPro" id="IPR013977">
    <property type="entry name" value="GcvT_C"/>
</dbReference>
<feature type="domain" description="Aminomethyltransferase C-terminal" evidence="8">
    <location>
        <begin position="279"/>
        <end position="358"/>
    </location>
</feature>
<dbReference type="SUPFAM" id="SSF103025">
    <property type="entry name" value="Folate-binding domain"/>
    <property type="match status" value="1"/>
</dbReference>
<dbReference type="InterPro" id="IPR028896">
    <property type="entry name" value="GcvT/YgfZ/DmdA"/>
</dbReference>
<evidence type="ECO:0000256" key="3">
    <source>
        <dbReference type="ARBA" id="ARBA00022576"/>
    </source>
</evidence>
<dbReference type="GO" id="GO:0008483">
    <property type="term" value="F:transaminase activity"/>
    <property type="evidence" value="ECO:0007669"/>
    <property type="project" value="UniProtKB-KW"/>
</dbReference>
<evidence type="ECO:0000256" key="5">
    <source>
        <dbReference type="ARBA" id="ARBA00031395"/>
    </source>
</evidence>
<feature type="domain" description="GCVT N-terminal" evidence="7">
    <location>
        <begin position="10"/>
        <end position="261"/>
    </location>
</feature>
<evidence type="ECO:0000313" key="9">
    <source>
        <dbReference type="EMBL" id="VAX37024.1"/>
    </source>
</evidence>
<evidence type="ECO:0000256" key="4">
    <source>
        <dbReference type="ARBA" id="ARBA00022679"/>
    </source>
</evidence>
<dbReference type="PANTHER" id="PTHR43757">
    <property type="entry name" value="AMINOMETHYLTRANSFERASE"/>
    <property type="match status" value="1"/>
</dbReference>
<dbReference type="Gene3D" id="3.30.1360.120">
    <property type="entry name" value="Probable tRNA modification gtpase trme, domain 1"/>
    <property type="match status" value="1"/>
</dbReference>
<evidence type="ECO:0000256" key="2">
    <source>
        <dbReference type="ARBA" id="ARBA00012616"/>
    </source>
</evidence>
<dbReference type="InterPro" id="IPR006223">
    <property type="entry name" value="GcvT"/>
</dbReference>
<dbReference type="NCBIfam" id="NF001567">
    <property type="entry name" value="PRK00389.1"/>
    <property type="match status" value="1"/>
</dbReference>
<dbReference type="EMBL" id="UOGJ01000116">
    <property type="protein sequence ID" value="VAX37024.1"/>
    <property type="molecule type" value="Genomic_DNA"/>
</dbReference>
<dbReference type="SUPFAM" id="SSF101790">
    <property type="entry name" value="Aminomethyltransferase beta-barrel domain"/>
    <property type="match status" value="1"/>
</dbReference>
<dbReference type="NCBIfam" id="TIGR00528">
    <property type="entry name" value="gcvT"/>
    <property type="match status" value="1"/>
</dbReference>
<dbReference type="FunFam" id="4.10.1250.10:FF:000001">
    <property type="entry name" value="Aminomethyltransferase"/>
    <property type="match status" value="1"/>
</dbReference>
<evidence type="ECO:0000259" key="7">
    <source>
        <dbReference type="Pfam" id="PF01571"/>
    </source>
</evidence>
<dbReference type="InterPro" id="IPR029043">
    <property type="entry name" value="GcvT/YgfZ_C"/>
</dbReference>
<dbReference type="InterPro" id="IPR006222">
    <property type="entry name" value="GCVT_N"/>
</dbReference>
<dbReference type="GO" id="GO:0032259">
    <property type="term" value="P:methylation"/>
    <property type="evidence" value="ECO:0007669"/>
    <property type="project" value="UniProtKB-KW"/>
</dbReference>
<dbReference type="EC" id="2.1.2.10" evidence="2"/>
<dbReference type="AlphaFoldDB" id="A0A3B1DLS3"/>
<dbReference type="PIRSF" id="PIRSF006487">
    <property type="entry name" value="GcvT"/>
    <property type="match status" value="1"/>
</dbReference>
<sequence>MKSDLQKTPLYKQHIALGARMVGFGGWDMPVQYEGILAEYEQTRKRAALFDISHMGEFIIEGDCVSTGFDRLVTMNIKDMPIKSCRYGAMLNEDAGTLDDLIVFRMEQEKWFVVVNAATTPKDVEHIQKNLSSGASFKDVSAEMGKIDVQGPLARDVLSALVKDIERLEYYTFDFFDLLGKNVLISRTGYTGELGYEIYYPWNKTVELWDTFLKDKRVKPVGLGARDVLRLEMGYSLYGHELSEDISPLEAGLNRFVDWDKDFLGKEALLAQKVEGVRRKVVGLASLTRRTPREGHKIYSEQGKGIGVVTSGTFSPVCNQGIGLGFVVTDEVKMGKKIFFGDDKNKISATISSRFVYKGSSLKN</sequence>
<dbReference type="GO" id="GO:0004047">
    <property type="term" value="F:aminomethyltransferase activity"/>
    <property type="evidence" value="ECO:0007669"/>
    <property type="project" value="UniProtKB-EC"/>
</dbReference>
<reference evidence="9" key="1">
    <citation type="submission" date="2018-06" db="EMBL/GenBank/DDBJ databases">
        <authorList>
            <person name="Zhirakovskaya E."/>
        </authorList>
    </citation>
    <scope>NUCLEOTIDE SEQUENCE</scope>
</reference>
<evidence type="ECO:0000259" key="8">
    <source>
        <dbReference type="Pfam" id="PF08669"/>
    </source>
</evidence>
<accession>A0A3B1DLS3</accession>
<evidence type="ECO:0000256" key="6">
    <source>
        <dbReference type="ARBA" id="ARBA00047665"/>
    </source>
</evidence>
<dbReference type="GO" id="GO:0005829">
    <property type="term" value="C:cytosol"/>
    <property type="evidence" value="ECO:0007669"/>
    <property type="project" value="TreeGrafter"/>
</dbReference>
<dbReference type="Gene3D" id="3.30.70.1400">
    <property type="entry name" value="Aminomethyltransferase beta-barrel domains"/>
    <property type="match status" value="1"/>
</dbReference>
<keyword evidence="4 9" id="KW-0808">Transferase</keyword>
<name>A0A3B1DLS3_9ZZZZ</name>
<dbReference type="Pfam" id="PF08669">
    <property type="entry name" value="GCV_T_C"/>
    <property type="match status" value="1"/>
</dbReference>
<dbReference type="Pfam" id="PF01571">
    <property type="entry name" value="GCV_T"/>
    <property type="match status" value="1"/>
</dbReference>
<proteinExistence type="inferred from homology"/>
<evidence type="ECO:0000256" key="1">
    <source>
        <dbReference type="ARBA" id="ARBA00008609"/>
    </source>
</evidence>
<dbReference type="InterPro" id="IPR027266">
    <property type="entry name" value="TrmE/GcvT-like"/>
</dbReference>
<comment type="catalytic activity">
    <reaction evidence="6">
        <text>N(6)-[(R)-S(8)-aminomethyldihydrolipoyl]-L-lysyl-[protein] + (6S)-5,6,7,8-tetrahydrofolate = N(6)-[(R)-dihydrolipoyl]-L-lysyl-[protein] + (6R)-5,10-methylene-5,6,7,8-tetrahydrofolate + NH4(+)</text>
        <dbReference type="Rhea" id="RHEA:16945"/>
        <dbReference type="Rhea" id="RHEA-COMP:10475"/>
        <dbReference type="Rhea" id="RHEA-COMP:10492"/>
        <dbReference type="ChEBI" id="CHEBI:15636"/>
        <dbReference type="ChEBI" id="CHEBI:28938"/>
        <dbReference type="ChEBI" id="CHEBI:57453"/>
        <dbReference type="ChEBI" id="CHEBI:83100"/>
        <dbReference type="ChEBI" id="CHEBI:83143"/>
        <dbReference type="EC" id="2.1.2.10"/>
    </reaction>
</comment>
<dbReference type="Gene3D" id="4.10.1250.10">
    <property type="entry name" value="Aminomethyltransferase fragment"/>
    <property type="match status" value="1"/>
</dbReference>
<keyword evidence="9" id="KW-0489">Methyltransferase</keyword>
<comment type="similarity">
    <text evidence="1">Belongs to the GcvT family.</text>
</comment>